<proteinExistence type="predicted"/>
<dbReference type="OrthoDB" id="4243235at2759"/>
<keyword evidence="2" id="KW-1185">Reference proteome</keyword>
<protein>
    <submittedName>
        <fullName evidence="1">Uncharacterized protein</fullName>
    </submittedName>
</protein>
<sequence length="168" mass="19788">MCTHRSRLPGRSGRAKKCTRLWSSEEIATAVYFSSRYICSISVSYMMHRRGYRRTPSAIEKKVQRIIDNAPSLRPSQLQWDVDAVDHWLDGLLEGPEAVRRHIKFSSQDAEIVALHQSIDDTLDKFKYLEHRWHTLMGSHFSFTFHKENYEPKNWAEIYDSESLNGRW</sequence>
<evidence type="ECO:0000313" key="1">
    <source>
        <dbReference type="EMBL" id="KAE8370680.1"/>
    </source>
</evidence>
<dbReference type="AlphaFoldDB" id="A0A5N7APN7"/>
<dbReference type="GeneID" id="43660877"/>
<dbReference type="RefSeq" id="XP_031933761.1">
    <property type="nucleotide sequence ID" value="XM_032076431.1"/>
</dbReference>
<name>A0A5N7APN7_9EURO</name>
<evidence type="ECO:0000313" key="2">
    <source>
        <dbReference type="Proteomes" id="UP000326268"/>
    </source>
</evidence>
<dbReference type="EMBL" id="ML737564">
    <property type="protein sequence ID" value="KAE8370680.1"/>
    <property type="molecule type" value="Genomic_DNA"/>
</dbReference>
<gene>
    <name evidence="1" type="ORF">BDV27DRAFT_35828</name>
</gene>
<reference evidence="1 2" key="1">
    <citation type="submission" date="2019-04" db="EMBL/GenBank/DDBJ databases">
        <title>Friends and foes A comparative genomics studyof 23 Aspergillus species from section Flavi.</title>
        <authorList>
            <consortium name="DOE Joint Genome Institute"/>
            <person name="Kjaerbolling I."/>
            <person name="Vesth T."/>
            <person name="Frisvad J.C."/>
            <person name="Nybo J.L."/>
            <person name="Theobald S."/>
            <person name="Kildgaard S."/>
            <person name="Isbrandt T."/>
            <person name="Kuo A."/>
            <person name="Sato A."/>
            <person name="Lyhne E.K."/>
            <person name="Kogle M.E."/>
            <person name="Wiebenga A."/>
            <person name="Kun R.S."/>
            <person name="Lubbers R.J."/>
            <person name="Makela M.R."/>
            <person name="Barry K."/>
            <person name="Chovatia M."/>
            <person name="Clum A."/>
            <person name="Daum C."/>
            <person name="Haridas S."/>
            <person name="He G."/>
            <person name="LaButti K."/>
            <person name="Lipzen A."/>
            <person name="Mondo S."/>
            <person name="Riley R."/>
            <person name="Salamov A."/>
            <person name="Simmons B.A."/>
            <person name="Magnuson J.K."/>
            <person name="Henrissat B."/>
            <person name="Mortensen U.H."/>
            <person name="Larsen T.O."/>
            <person name="Devries R.P."/>
            <person name="Grigoriev I.V."/>
            <person name="Machida M."/>
            <person name="Baker S.E."/>
            <person name="Andersen M.R."/>
        </authorList>
    </citation>
    <scope>NUCLEOTIDE SEQUENCE [LARGE SCALE GENOMIC DNA]</scope>
    <source>
        <strain evidence="1 2">CBS 763.97</strain>
    </source>
</reference>
<dbReference type="Proteomes" id="UP000326268">
    <property type="component" value="Unassembled WGS sequence"/>
</dbReference>
<accession>A0A5N7APN7</accession>
<organism evidence="1 2">
    <name type="scientific">Aspergillus caelatus</name>
    <dbReference type="NCBI Taxonomy" id="61420"/>
    <lineage>
        <taxon>Eukaryota</taxon>
        <taxon>Fungi</taxon>
        <taxon>Dikarya</taxon>
        <taxon>Ascomycota</taxon>
        <taxon>Pezizomycotina</taxon>
        <taxon>Eurotiomycetes</taxon>
        <taxon>Eurotiomycetidae</taxon>
        <taxon>Eurotiales</taxon>
        <taxon>Aspergillaceae</taxon>
        <taxon>Aspergillus</taxon>
        <taxon>Aspergillus subgen. Circumdati</taxon>
    </lineage>
</organism>